<name>A0A9J7BV57_9BACT</name>
<dbReference type="InterPro" id="IPR007157">
    <property type="entry name" value="PspA_VIPP1"/>
</dbReference>
<proteinExistence type="inferred from homology"/>
<dbReference type="Pfam" id="PF04012">
    <property type="entry name" value="PspA_IM30"/>
    <property type="match status" value="1"/>
</dbReference>
<evidence type="ECO:0000313" key="4">
    <source>
        <dbReference type="Proteomes" id="UP001059380"/>
    </source>
</evidence>
<comment type="similarity">
    <text evidence="1">Belongs to the PspA/Vipp/IM30 family.</text>
</comment>
<feature type="coiled-coil region" evidence="2">
    <location>
        <begin position="108"/>
        <end position="142"/>
    </location>
</feature>
<dbReference type="EMBL" id="CP093313">
    <property type="protein sequence ID" value="UWZ86496.1"/>
    <property type="molecule type" value="Genomic_DNA"/>
</dbReference>
<protein>
    <submittedName>
        <fullName evidence="3">PspA/IM30 family protein</fullName>
    </submittedName>
</protein>
<dbReference type="RefSeq" id="WP_260796135.1">
    <property type="nucleotide sequence ID" value="NZ_CP093313.1"/>
</dbReference>
<dbReference type="PANTHER" id="PTHR31088:SF6">
    <property type="entry name" value="PHAGE SHOCK PROTEIN A"/>
    <property type="match status" value="1"/>
</dbReference>
<evidence type="ECO:0000256" key="2">
    <source>
        <dbReference type="SAM" id="Coils"/>
    </source>
</evidence>
<keyword evidence="2" id="KW-0175">Coiled coil</keyword>
<accession>A0A9J7BV57</accession>
<sequence length="221" mass="25171">MSLLDRVSTLLRANLNDLVEKAEDPEKLLKQIVLDMENQLMQVKTQVAIAIADQHLLEKKRKEHEQEADEWRRKAELAVEKGNDDLARAALERALSHDQLMHGFAAQAEDQKHEADGLRQALRKLEQKLSETRAQSEMLIAEHRRARVVGRTTKVRQAVGAGQEHAVERLKSRVNIESAENAATAEVMVSESLEDRFKALENHDKVELMLAELKQRKALPR</sequence>
<evidence type="ECO:0000256" key="1">
    <source>
        <dbReference type="ARBA" id="ARBA00043985"/>
    </source>
</evidence>
<keyword evidence="4" id="KW-1185">Reference proteome</keyword>
<evidence type="ECO:0000313" key="3">
    <source>
        <dbReference type="EMBL" id="UWZ86496.1"/>
    </source>
</evidence>
<dbReference type="PANTHER" id="PTHR31088">
    <property type="entry name" value="MEMBRANE-ASSOCIATED PROTEIN VIPP1, CHLOROPLASTIC"/>
    <property type="match status" value="1"/>
</dbReference>
<organism evidence="3 4">
    <name type="scientific">Occallatibacter riparius</name>
    <dbReference type="NCBI Taxonomy" id="1002689"/>
    <lineage>
        <taxon>Bacteria</taxon>
        <taxon>Pseudomonadati</taxon>
        <taxon>Acidobacteriota</taxon>
        <taxon>Terriglobia</taxon>
        <taxon>Terriglobales</taxon>
        <taxon>Acidobacteriaceae</taxon>
        <taxon>Occallatibacter</taxon>
    </lineage>
</organism>
<feature type="coiled-coil region" evidence="2">
    <location>
        <begin position="54"/>
        <end position="81"/>
    </location>
</feature>
<dbReference type="Proteomes" id="UP001059380">
    <property type="component" value="Chromosome"/>
</dbReference>
<dbReference type="AlphaFoldDB" id="A0A9J7BV57"/>
<dbReference type="KEGG" id="orp:MOP44_11250"/>
<reference evidence="3" key="1">
    <citation type="submission" date="2021-04" db="EMBL/GenBank/DDBJ databases">
        <title>Phylogenetic analysis of Acidobacteriaceae.</title>
        <authorList>
            <person name="Qiu L."/>
            <person name="Zhang Q."/>
        </authorList>
    </citation>
    <scope>NUCLEOTIDE SEQUENCE</scope>
    <source>
        <strain evidence="3">DSM 25168</strain>
    </source>
</reference>
<gene>
    <name evidence="3" type="ORF">MOP44_11250</name>
</gene>